<dbReference type="CDD" id="cd01129">
    <property type="entry name" value="PulE-GspE-like"/>
    <property type="match status" value="1"/>
</dbReference>
<comment type="similarity">
    <text evidence="1">Belongs to the GSP E family.</text>
</comment>
<dbReference type="InterPro" id="IPR037257">
    <property type="entry name" value="T2SS_E_N_sf"/>
</dbReference>
<dbReference type="PROSITE" id="PS00662">
    <property type="entry name" value="T2SP_E"/>
    <property type="match status" value="1"/>
</dbReference>
<dbReference type="Pfam" id="PF00437">
    <property type="entry name" value="T2SSE"/>
    <property type="match status" value="1"/>
</dbReference>
<dbReference type="GO" id="GO:0016887">
    <property type="term" value="F:ATP hydrolysis activity"/>
    <property type="evidence" value="ECO:0007669"/>
    <property type="project" value="TreeGrafter"/>
</dbReference>
<dbReference type="Proteomes" id="UP000823863">
    <property type="component" value="Unassembled WGS sequence"/>
</dbReference>
<dbReference type="AlphaFoldDB" id="A0A9D2PVI7"/>
<evidence type="ECO:0000313" key="6">
    <source>
        <dbReference type="EMBL" id="HJC68017.1"/>
    </source>
</evidence>
<reference evidence="6" key="2">
    <citation type="submission" date="2021-04" db="EMBL/GenBank/DDBJ databases">
        <authorList>
            <person name="Gilroy R."/>
        </authorList>
    </citation>
    <scope>NUCLEOTIDE SEQUENCE</scope>
    <source>
        <strain evidence="6">CHK198-12963</strain>
    </source>
</reference>
<evidence type="ECO:0000313" key="7">
    <source>
        <dbReference type="Proteomes" id="UP000823863"/>
    </source>
</evidence>
<reference evidence="6" key="1">
    <citation type="journal article" date="2021" name="PeerJ">
        <title>Extensive microbial diversity within the chicken gut microbiome revealed by metagenomics and culture.</title>
        <authorList>
            <person name="Gilroy R."/>
            <person name="Ravi A."/>
            <person name="Getino M."/>
            <person name="Pursley I."/>
            <person name="Horton D.L."/>
            <person name="Alikhan N.F."/>
            <person name="Baker D."/>
            <person name="Gharbi K."/>
            <person name="Hall N."/>
            <person name="Watson M."/>
            <person name="Adriaenssens E.M."/>
            <person name="Foster-Nyarko E."/>
            <person name="Jarju S."/>
            <person name="Secka A."/>
            <person name="Antonio M."/>
            <person name="Oren A."/>
            <person name="Chaudhuri R.R."/>
            <person name="La Ragione R."/>
            <person name="Hildebrand F."/>
            <person name="Pallen M.J."/>
        </authorList>
    </citation>
    <scope>NUCLEOTIDE SEQUENCE</scope>
    <source>
        <strain evidence="6">CHK198-12963</strain>
    </source>
</reference>
<comment type="caution">
    <text evidence="6">The sequence shown here is derived from an EMBL/GenBank/DDBJ whole genome shotgun (WGS) entry which is preliminary data.</text>
</comment>
<organism evidence="6 7">
    <name type="scientific">Candidatus Enterocloster excrementigallinarum</name>
    <dbReference type="NCBI Taxonomy" id="2838558"/>
    <lineage>
        <taxon>Bacteria</taxon>
        <taxon>Bacillati</taxon>
        <taxon>Bacillota</taxon>
        <taxon>Clostridia</taxon>
        <taxon>Lachnospirales</taxon>
        <taxon>Lachnospiraceae</taxon>
        <taxon>Enterocloster</taxon>
    </lineage>
</organism>
<gene>
    <name evidence="6" type="ORF">H9931_15125</name>
</gene>
<dbReference type="EMBL" id="DWWB01000089">
    <property type="protein sequence ID" value="HJC68017.1"/>
    <property type="molecule type" value="Genomic_DNA"/>
</dbReference>
<protein>
    <submittedName>
        <fullName evidence="6">GspE/PulE family protein</fullName>
    </submittedName>
</protein>
<evidence type="ECO:0000256" key="2">
    <source>
        <dbReference type="ARBA" id="ARBA00022741"/>
    </source>
</evidence>
<dbReference type="Gene3D" id="3.30.450.90">
    <property type="match status" value="1"/>
</dbReference>
<keyword evidence="3" id="KW-0067">ATP-binding</keyword>
<dbReference type="PANTHER" id="PTHR30258">
    <property type="entry name" value="TYPE II SECRETION SYSTEM PROTEIN GSPE-RELATED"/>
    <property type="match status" value="1"/>
</dbReference>
<evidence type="ECO:0000256" key="4">
    <source>
        <dbReference type="SAM" id="MobiDB-lite"/>
    </source>
</evidence>
<dbReference type="Gene3D" id="3.40.50.300">
    <property type="entry name" value="P-loop containing nucleotide triphosphate hydrolases"/>
    <property type="match status" value="1"/>
</dbReference>
<evidence type="ECO:0000259" key="5">
    <source>
        <dbReference type="PROSITE" id="PS00662"/>
    </source>
</evidence>
<dbReference type="SUPFAM" id="SSF52540">
    <property type="entry name" value="P-loop containing nucleoside triphosphate hydrolases"/>
    <property type="match status" value="1"/>
</dbReference>
<dbReference type="GO" id="GO:0005886">
    <property type="term" value="C:plasma membrane"/>
    <property type="evidence" value="ECO:0007669"/>
    <property type="project" value="TreeGrafter"/>
</dbReference>
<dbReference type="GO" id="GO:0005524">
    <property type="term" value="F:ATP binding"/>
    <property type="evidence" value="ECO:0007669"/>
    <property type="project" value="UniProtKB-KW"/>
</dbReference>
<proteinExistence type="inferred from homology"/>
<evidence type="ECO:0000256" key="1">
    <source>
        <dbReference type="ARBA" id="ARBA00006611"/>
    </source>
</evidence>
<sequence>MRKPIEEELVQKGILTEGQIRRAKYFALGRPGKSLEEVLTELGYISEETLADMRKEGTEEPEDQAGNWEDGTTIRADDPSAQRNIWEEEEENGRPAVFIVRSVIERAYDLGASDIHVEPGAEKMTIRFRVNGELRPYGSLPMELHRGVITRLKVMGNMDIAVKTLPQDGACRYIRGRIRADLRISAVPGVYGEKIVLRLLDTGRDDHLMDVERMGMVPEQIRLFDRLLKAPYGLILVTGPTGSGKTTTLYGALKRLSDRNINIMTAEDPVEKLMEGVNQLQIRPGSGLTFAAALRAILRQDPDVIMVGEMRDEETVSIGLRAAITGHLVLSTLHTGDCASAVTRLLDMKAAPYFVASALTGVIAQRLVKELCPCCKQPCEPGTDQIKLYRRLTEGEEETPLPLFWRAVGCDRCKGTGWKGRRAVYEMMEVDQQIREMILEGATAGKIRSYHKSRGLPGLKSLGVAMVRAGETTLEELETLVYDVG</sequence>
<keyword evidence="2" id="KW-0547">Nucleotide-binding</keyword>
<feature type="region of interest" description="Disordered" evidence="4">
    <location>
        <begin position="53"/>
        <end position="76"/>
    </location>
</feature>
<name>A0A9D2PVI7_9FIRM</name>
<feature type="domain" description="Bacterial type II secretion system protein E" evidence="5">
    <location>
        <begin position="298"/>
        <end position="312"/>
    </location>
</feature>
<dbReference type="SUPFAM" id="SSF160246">
    <property type="entry name" value="EspE N-terminal domain-like"/>
    <property type="match status" value="1"/>
</dbReference>
<accession>A0A9D2PVI7</accession>
<dbReference type="PANTHER" id="PTHR30258:SF2">
    <property type="entry name" value="COMG OPERON PROTEIN 1"/>
    <property type="match status" value="1"/>
</dbReference>
<dbReference type="InterPro" id="IPR027417">
    <property type="entry name" value="P-loop_NTPase"/>
</dbReference>
<dbReference type="InterPro" id="IPR001482">
    <property type="entry name" value="T2SS/T4SS_dom"/>
</dbReference>
<evidence type="ECO:0000256" key="3">
    <source>
        <dbReference type="ARBA" id="ARBA00022840"/>
    </source>
</evidence>